<gene>
    <name evidence="6" type="ORF">PACLA_8A021700</name>
</gene>
<dbReference type="InterPro" id="IPR000184">
    <property type="entry name" value="Bac_surfAg_D15"/>
</dbReference>
<dbReference type="GO" id="GO:0005741">
    <property type="term" value="C:mitochondrial outer membrane"/>
    <property type="evidence" value="ECO:0007669"/>
    <property type="project" value="UniProtKB-SubCell"/>
</dbReference>
<reference evidence="6" key="1">
    <citation type="submission" date="2020-04" db="EMBL/GenBank/DDBJ databases">
        <authorList>
            <person name="Alioto T."/>
            <person name="Alioto T."/>
            <person name="Gomez Garrido J."/>
        </authorList>
    </citation>
    <scope>NUCLEOTIDE SEQUENCE</scope>
    <source>
        <strain evidence="6">A484AB</strain>
    </source>
</reference>
<evidence type="ECO:0000256" key="4">
    <source>
        <dbReference type="ARBA" id="ARBA00022692"/>
    </source>
</evidence>
<evidence type="ECO:0000313" key="7">
    <source>
        <dbReference type="Proteomes" id="UP001152795"/>
    </source>
</evidence>
<dbReference type="Proteomes" id="UP001152795">
    <property type="component" value="Unassembled WGS sequence"/>
</dbReference>
<organism evidence="6 7">
    <name type="scientific">Paramuricea clavata</name>
    <name type="common">Red gorgonian</name>
    <name type="synonym">Violescent sea-whip</name>
    <dbReference type="NCBI Taxonomy" id="317549"/>
    <lineage>
        <taxon>Eukaryota</taxon>
        <taxon>Metazoa</taxon>
        <taxon>Cnidaria</taxon>
        <taxon>Anthozoa</taxon>
        <taxon>Octocorallia</taxon>
        <taxon>Malacalcyonacea</taxon>
        <taxon>Plexauridae</taxon>
        <taxon>Paramuricea</taxon>
    </lineage>
</organism>
<keyword evidence="3" id="KW-1134">Transmembrane beta strand</keyword>
<proteinExistence type="inferred from homology"/>
<evidence type="ECO:0000256" key="5">
    <source>
        <dbReference type="ARBA" id="ARBA00023136"/>
    </source>
</evidence>
<evidence type="ECO:0000256" key="2">
    <source>
        <dbReference type="ARBA" id="ARBA00010913"/>
    </source>
</evidence>
<evidence type="ECO:0000256" key="3">
    <source>
        <dbReference type="ARBA" id="ARBA00022452"/>
    </source>
</evidence>
<dbReference type="Gene3D" id="2.40.160.50">
    <property type="entry name" value="membrane protein fhac: a member of the omp85/tpsb transporter family"/>
    <property type="match status" value="1"/>
</dbReference>
<dbReference type="GO" id="GO:0045040">
    <property type="term" value="P:protein insertion into mitochondrial outer membrane"/>
    <property type="evidence" value="ECO:0007669"/>
    <property type="project" value="TreeGrafter"/>
</dbReference>
<dbReference type="PANTHER" id="PTHR12815">
    <property type="entry name" value="SORTING AND ASSEMBLY MACHINERY SAMM50 PROTEIN FAMILY MEMBER"/>
    <property type="match status" value="1"/>
</dbReference>
<evidence type="ECO:0000256" key="1">
    <source>
        <dbReference type="ARBA" id="ARBA00004374"/>
    </source>
</evidence>
<dbReference type="Pfam" id="PF01103">
    <property type="entry name" value="Omp85"/>
    <property type="match status" value="1"/>
</dbReference>
<protein>
    <submittedName>
        <fullName evidence="6">Sorting and assembly machinery component 50 homolog</fullName>
    </submittedName>
</protein>
<dbReference type="GO" id="GO:0033108">
    <property type="term" value="P:mitochondrial respiratory chain complex assembly"/>
    <property type="evidence" value="ECO:0007669"/>
    <property type="project" value="TreeGrafter"/>
</dbReference>
<dbReference type="InterPro" id="IPR039910">
    <property type="entry name" value="D15-like"/>
</dbReference>
<dbReference type="AlphaFoldDB" id="A0A6S7IUK9"/>
<sequence length="201" mass="22456">MDERDDTEFPTQGHFIKLSQEYAGLLGDVNYIKNEGELNLFGSGSWDTVFSMCAKAGFLKSFSEKSHINDRFFLGGPLSIRGFKTYGIGPRRQNDSLGGDMYWSLGLHLYTPLPFRPGGFAERFRTHMFATAGNLAQFTEDTPWKKRIESLGENVRWSYGAGLVLLAGIARFELNYCILGWNSLTDSINAGLQFGVGINDL</sequence>
<accession>A0A6S7IUK9</accession>
<keyword evidence="4" id="KW-0812">Transmembrane</keyword>
<dbReference type="OrthoDB" id="1724197at2759"/>
<name>A0A6S7IUK9_PARCT</name>
<comment type="similarity">
    <text evidence="2">Belongs to the SAM50/omp85 family.</text>
</comment>
<evidence type="ECO:0000313" key="6">
    <source>
        <dbReference type="EMBL" id="CAB4021406.1"/>
    </source>
</evidence>
<comment type="caution">
    <text evidence="6">The sequence shown here is derived from an EMBL/GenBank/DDBJ whole genome shotgun (WGS) entry which is preliminary data.</text>
</comment>
<keyword evidence="5" id="KW-0472">Membrane</keyword>
<keyword evidence="7" id="KW-1185">Reference proteome</keyword>
<comment type="subcellular location">
    <subcellularLocation>
        <location evidence="1">Mitochondrion outer membrane</location>
        <topology evidence="1">Multi-pass membrane protein</topology>
    </subcellularLocation>
</comment>
<dbReference type="PANTHER" id="PTHR12815:SF18">
    <property type="entry name" value="SORTING AND ASSEMBLY MACHINERY COMPONENT 50 HOMOLOG"/>
    <property type="match status" value="1"/>
</dbReference>
<dbReference type="EMBL" id="CACRXK020011417">
    <property type="protein sequence ID" value="CAB4021406.1"/>
    <property type="molecule type" value="Genomic_DNA"/>
</dbReference>